<evidence type="ECO:0000256" key="4">
    <source>
        <dbReference type="ARBA" id="ARBA00022475"/>
    </source>
</evidence>
<evidence type="ECO:0000256" key="10">
    <source>
        <dbReference type="SAM" id="Phobius"/>
    </source>
</evidence>
<dbReference type="EMBL" id="JABBNB010000012">
    <property type="protein sequence ID" value="NMO02238.1"/>
    <property type="molecule type" value="Genomic_DNA"/>
</dbReference>
<reference evidence="11 12" key="1">
    <citation type="submission" date="2020-04" db="EMBL/GenBank/DDBJ databases">
        <title>Gordonia sp. nov. TBRC 11910.</title>
        <authorList>
            <person name="Suriyachadkun C."/>
        </authorList>
    </citation>
    <scope>NUCLEOTIDE SEQUENCE [LARGE SCALE GENOMIC DNA]</scope>
    <source>
        <strain evidence="11 12">TBRC 11910</strain>
    </source>
</reference>
<dbReference type="SUPFAM" id="SSF103481">
    <property type="entry name" value="Multidrug resistance efflux transporter EmrE"/>
    <property type="match status" value="1"/>
</dbReference>
<dbReference type="PANTHER" id="PTHR30561">
    <property type="entry name" value="SMR FAMILY PROTON-DEPENDENT DRUG EFFLUX TRANSPORTER SUGE"/>
    <property type="match status" value="1"/>
</dbReference>
<comment type="caution">
    <text evidence="11">The sequence shown here is derived from an EMBL/GenBank/DDBJ whole genome shotgun (WGS) entry which is preliminary data.</text>
</comment>
<keyword evidence="12" id="KW-1185">Reference proteome</keyword>
<keyword evidence="7 10" id="KW-0472">Membrane</keyword>
<keyword evidence="4" id="KW-1003">Cell membrane</keyword>
<dbReference type="RefSeq" id="WP_170194740.1">
    <property type="nucleotide sequence ID" value="NZ_JABBNB010000012.1"/>
</dbReference>
<proteinExistence type="inferred from homology"/>
<dbReference type="Gene3D" id="1.10.3730.20">
    <property type="match status" value="1"/>
</dbReference>
<comment type="subcellular location">
    <subcellularLocation>
        <location evidence="1 9">Cell membrane</location>
        <topology evidence="1 9">Multi-pass membrane protein</topology>
    </subcellularLocation>
</comment>
<dbReference type="GO" id="GO:0046677">
    <property type="term" value="P:response to antibiotic"/>
    <property type="evidence" value="ECO:0007669"/>
    <property type="project" value="UniProtKB-KW"/>
</dbReference>
<name>A0A848L3L8_9ACTN</name>
<evidence type="ECO:0000256" key="7">
    <source>
        <dbReference type="ARBA" id="ARBA00023136"/>
    </source>
</evidence>
<sequence length="127" mass="12931">MVSQAVRATISAKWIVLVVVILIELIATMALRASIGNAEWIPVAVVGYVAAFVGLGMTLRLGMPVGVAYGIWGGAGVALTAVFGALIFNETLSGTGKFGLALIIVGVVLIEMSPEPHDDAAADGVPA</sequence>
<accession>A0A848L3L8</accession>
<evidence type="ECO:0000313" key="11">
    <source>
        <dbReference type="EMBL" id="NMO02238.1"/>
    </source>
</evidence>
<feature type="transmembrane region" description="Helical" evidence="10">
    <location>
        <begin position="40"/>
        <end position="59"/>
    </location>
</feature>
<keyword evidence="3" id="KW-0813">Transport</keyword>
<dbReference type="GO" id="GO:0022857">
    <property type="term" value="F:transmembrane transporter activity"/>
    <property type="evidence" value="ECO:0007669"/>
    <property type="project" value="InterPro"/>
</dbReference>
<evidence type="ECO:0000256" key="8">
    <source>
        <dbReference type="ARBA" id="ARBA00023251"/>
    </source>
</evidence>
<dbReference type="PANTHER" id="PTHR30561:SF1">
    <property type="entry name" value="MULTIDRUG TRANSPORTER EMRE"/>
    <property type="match status" value="1"/>
</dbReference>
<evidence type="ECO:0000256" key="2">
    <source>
        <dbReference type="ARBA" id="ARBA00007822"/>
    </source>
</evidence>
<dbReference type="InterPro" id="IPR000390">
    <property type="entry name" value="Small_drug/metabolite_transptr"/>
</dbReference>
<evidence type="ECO:0000256" key="3">
    <source>
        <dbReference type="ARBA" id="ARBA00022448"/>
    </source>
</evidence>
<dbReference type="InterPro" id="IPR045324">
    <property type="entry name" value="Small_multidrug_res"/>
</dbReference>
<evidence type="ECO:0000256" key="9">
    <source>
        <dbReference type="RuleBase" id="RU003942"/>
    </source>
</evidence>
<evidence type="ECO:0000256" key="1">
    <source>
        <dbReference type="ARBA" id="ARBA00004651"/>
    </source>
</evidence>
<gene>
    <name evidence="11" type="ORF">HH308_13550</name>
</gene>
<dbReference type="Proteomes" id="UP000550729">
    <property type="component" value="Unassembled WGS sequence"/>
</dbReference>
<dbReference type="Pfam" id="PF00893">
    <property type="entry name" value="Multi_Drug_Res"/>
    <property type="match status" value="1"/>
</dbReference>
<feature type="transmembrane region" description="Helical" evidence="10">
    <location>
        <begin position="12"/>
        <end position="34"/>
    </location>
</feature>
<organism evidence="11 12">
    <name type="scientific">Gordonia asplenii</name>
    <dbReference type="NCBI Taxonomy" id="2725283"/>
    <lineage>
        <taxon>Bacteria</taxon>
        <taxon>Bacillati</taxon>
        <taxon>Actinomycetota</taxon>
        <taxon>Actinomycetes</taxon>
        <taxon>Mycobacteriales</taxon>
        <taxon>Gordoniaceae</taxon>
        <taxon>Gordonia</taxon>
    </lineage>
</organism>
<dbReference type="GO" id="GO:0005886">
    <property type="term" value="C:plasma membrane"/>
    <property type="evidence" value="ECO:0007669"/>
    <property type="project" value="UniProtKB-SubCell"/>
</dbReference>
<keyword evidence="6 10" id="KW-1133">Transmembrane helix</keyword>
<comment type="similarity">
    <text evidence="2">Belongs to the drug/metabolite transporter (DMT) superfamily. Small multidrug resistance (SMR) (TC 2.A.7.1) family. Mmr subfamily.</text>
</comment>
<keyword evidence="5 9" id="KW-0812">Transmembrane</keyword>
<evidence type="ECO:0000313" key="12">
    <source>
        <dbReference type="Proteomes" id="UP000550729"/>
    </source>
</evidence>
<dbReference type="AlphaFoldDB" id="A0A848L3L8"/>
<protein>
    <submittedName>
        <fullName evidence="11">QacE family quaternary ammonium compound efflux SMR transporter</fullName>
    </submittedName>
</protein>
<evidence type="ECO:0000256" key="5">
    <source>
        <dbReference type="ARBA" id="ARBA00022692"/>
    </source>
</evidence>
<evidence type="ECO:0000256" key="6">
    <source>
        <dbReference type="ARBA" id="ARBA00022989"/>
    </source>
</evidence>
<feature type="transmembrane region" description="Helical" evidence="10">
    <location>
        <begin position="66"/>
        <end position="88"/>
    </location>
</feature>
<keyword evidence="8" id="KW-0046">Antibiotic resistance</keyword>
<dbReference type="InterPro" id="IPR037185">
    <property type="entry name" value="EmrE-like"/>
</dbReference>